<protein>
    <submittedName>
        <fullName evidence="1">Uncharacterized protein</fullName>
    </submittedName>
</protein>
<sequence>MTHEAVVARILKSQSKCGAFDKCQIFACSIFEALSDREVGIRQWPNDSFYGEAKFAHGAYAPMPIGDLVSARISRFLPQEHRYGLPLLSDRFFQRYERLGILVVEAVPKGRRRDQFRIDLNDRLTNRNAPAKLFILALDI</sequence>
<accession>A0A0N1F8X3</accession>
<evidence type="ECO:0000313" key="2">
    <source>
        <dbReference type="Proteomes" id="UP000037822"/>
    </source>
</evidence>
<comment type="caution">
    <text evidence="1">The sequence shown here is derived from an EMBL/GenBank/DDBJ whole genome shotgun (WGS) entry which is preliminary data.</text>
</comment>
<proteinExistence type="predicted"/>
<evidence type="ECO:0000313" key="1">
    <source>
        <dbReference type="EMBL" id="KPH83186.1"/>
    </source>
</evidence>
<gene>
    <name evidence="1" type="ORF">AE618_00165</name>
</gene>
<dbReference type="AlphaFoldDB" id="A0A0N1F8X3"/>
<keyword evidence="2" id="KW-1185">Reference proteome</keyword>
<name>A0A0N1F8X3_9HYPH</name>
<organism evidence="1 2">
    <name type="scientific">Bosea vaviloviae</name>
    <dbReference type="NCBI Taxonomy" id="1526658"/>
    <lineage>
        <taxon>Bacteria</taxon>
        <taxon>Pseudomonadati</taxon>
        <taxon>Pseudomonadota</taxon>
        <taxon>Alphaproteobacteria</taxon>
        <taxon>Hyphomicrobiales</taxon>
        <taxon>Boseaceae</taxon>
        <taxon>Bosea</taxon>
    </lineage>
</organism>
<dbReference type="EMBL" id="LGSZ01000004">
    <property type="protein sequence ID" value="KPH83186.1"/>
    <property type="molecule type" value="Genomic_DNA"/>
</dbReference>
<dbReference type="Proteomes" id="UP000037822">
    <property type="component" value="Unassembled WGS sequence"/>
</dbReference>
<reference evidence="1 2" key="1">
    <citation type="submission" date="2015-07" db="EMBL/GenBank/DDBJ databases">
        <title>Whole genome sequencing of Bosea vaviloviae isolated from cave pool.</title>
        <authorList>
            <person name="Tan N.E.H."/>
            <person name="Lee Y.P."/>
            <person name="Gan H.M."/>
            <person name="Barton H."/>
            <person name="Savka M.A."/>
        </authorList>
    </citation>
    <scope>NUCLEOTIDE SEQUENCE [LARGE SCALE GENOMIC DNA]</scope>
    <source>
        <strain evidence="1 2">SD260</strain>
    </source>
</reference>